<dbReference type="GO" id="GO:0003677">
    <property type="term" value="F:DNA binding"/>
    <property type="evidence" value="ECO:0007669"/>
    <property type="project" value="UniProtKB-KW"/>
</dbReference>
<dbReference type="PRINTS" id="PR00755">
    <property type="entry name" value="AFLATOXINBRP"/>
</dbReference>
<keyword evidence="2" id="KW-0805">Transcription regulation</keyword>
<keyword evidence="5" id="KW-0539">Nucleus</keyword>
<evidence type="ECO:0000256" key="3">
    <source>
        <dbReference type="ARBA" id="ARBA00023125"/>
    </source>
</evidence>
<feature type="domain" description="Zn(2)-C6 fungal-type" evidence="7">
    <location>
        <begin position="12"/>
        <end position="42"/>
    </location>
</feature>
<dbReference type="GO" id="GO:0000981">
    <property type="term" value="F:DNA-binding transcription factor activity, RNA polymerase II-specific"/>
    <property type="evidence" value="ECO:0007669"/>
    <property type="project" value="InterPro"/>
</dbReference>
<dbReference type="Pfam" id="PF11951">
    <property type="entry name" value="Fungal_trans_2"/>
    <property type="match status" value="1"/>
</dbReference>
<dbReference type="SUPFAM" id="SSF57701">
    <property type="entry name" value="Zn2/Cys6 DNA-binding domain"/>
    <property type="match status" value="1"/>
</dbReference>
<evidence type="ECO:0000256" key="1">
    <source>
        <dbReference type="ARBA" id="ARBA00004123"/>
    </source>
</evidence>
<accession>A0AA38Y3F5</accession>
<evidence type="ECO:0000313" key="9">
    <source>
        <dbReference type="Proteomes" id="UP001172681"/>
    </source>
</evidence>
<name>A0AA38Y3F5_9EURO</name>
<dbReference type="AlphaFoldDB" id="A0AA38Y3F5"/>
<evidence type="ECO:0000256" key="6">
    <source>
        <dbReference type="SAM" id="MobiDB-lite"/>
    </source>
</evidence>
<dbReference type="Proteomes" id="UP001172681">
    <property type="component" value="Unassembled WGS sequence"/>
</dbReference>
<dbReference type="GO" id="GO:0005634">
    <property type="term" value="C:nucleus"/>
    <property type="evidence" value="ECO:0007669"/>
    <property type="project" value="UniProtKB-SubCell"/>
</dbReference>
<evidence type="ECO:0000313" key="8">
    <source>
        <dbReference type="EMBL" id="KAJ9634026.1"/>
    </source>
</evidence>
<reference evidence="8" key="1">
    <citation type="submission" date="2022-10" db="EMBL/GenBank/DDBJ databases">
        <title>Culturing micro-colonial fungi from biological soil crusts in the Mojave desert and describing Neophaeococcomyces mojavensis, and introducing the new genera and species Taxawa tesnikishii.</title>
        <authorList>
            <person name="Kurbessoian T."/>
            <person name="Stajich J.E."/>
        </authorList>
    </citation>
    <scope>NUCLEOTIDE SEQUENCE</scope>
    <source>
        <strain evidence="8">TK_35</strain>
    </source>
</reference>
<dbReference type="InterPro" id="IPR001138">
    <property type="entry name" value="Zn2Cys6_DnaBD"/>
</dbReference>
<dbReference type="InterPro" id="IPR036864">
    <property type="entry name" value="Zn2-C6_fun-type_DNA-bd_sf"/>
</dbReference>
<sequence>MPPKRIRTVEGSCWSCKQRRVKCSLEKPACSKCIVAGTKCSYDKILIKWDARPRKGSPVGNQLCLYHHSLPGSSGYNLAINERRAIDYFRSRVWPLFSTSAHPCPPPIALAMADRSVLLATCVMADSHRVLFDGRNSKENVYNKRLHCITTVRKQLADAADSKGIPLSTVLVAVLLMYFSDGFVECNHPDSSTLSHHAGARAIINSLGGLSAIMSDGETSIKMLLSEFATTDLTNALLHGTPPSFPSKTWEMMDMNAVWWEKTPPGMESFASIFQKMSDLASYHDLVSLGKQEFSVQRIKEFEADLRPGYASISPVELTDHKEEEEEEEEDQKPLDPDMVPSSALLRAFQHSANLYLYRAVCGLPANHYVVQQHAQACLDCIMGMPSQSKALNCALFPLLVSGAHAFLDTNKQAIVRKLDVVYGNLKFNAVKSIRSALEDLWASPRQGGSWFEMFTGLDAQALVL</sequence>
<dbReference type="GO" id="GO:0008270">
    <property type="term" value="F:zinc ion binding"/>
    <property type="evidence" value="ECO:0007669"/>
    <property type="project" value="InterPro"/>
</dbReference>
<dbReference type="SMART" id="SM00066">
    <property type="entry name" value="GAL4"/>
    <property type="match status" value="1"/>
</dbReference>
<dbReference type="InterPro" id="IPR021858">
    <property type="entry name" value="Fun_TF"/>
</dbReference>
<dbReference type="PROSITE" id="PS00463">
    <property type="entry name" value="ZN2_CY6_FUNGAL_1"/>
    <property type="match status" value="1"/>
</dbReference>
<dbReference type="EMBL" id="JAPDRN010000041">
    <property type="protein sequence ID" value="KAJ9634026.1"/>
    <property type="molecule type" value="Genomic_DNA"/>
</dbReference>
<comment type="subcellular location">
    <subcellularLocation>
        <location evidence="1">Nucleus</location>
    </subcellularLocation>
</comment>
<dbReference type="Pfam" id="PF00172">
    <property type="entry name" value="Zn_clus"/>
    <property type="match status" value="1"/>
</dbReference>
<comment type="caution">
    <text evidence="8">The sequence shown here is derived from an EMBL/GenBank/DDBJ whole genome shotgun (WGS) entry which is preliminary data.</text>
</comment>
<gene>
    <name evidence="8" type="ORF">H2204_006574</name>
</gene>
<dbReference type="PANTHER" id="PTHR37534">
    <property type="entry name" value="TRANSCRIPTIONAL ACTIVATOR PROTEIN UGA3"/>
    <property type="match status" value="1"/>
</dbReference>
<keyword evidence="9" id="KW-1185">Reference proteome</keyword>
<dbReference type="PANTHER" id="PTHR37534:SF46">
    <property type="entry name" value="ZN(II)2CYS6 TRANSCRIPTION FACTOR (EUROFUNG)"/>
    <property type="match status" value="1"/>
</dbReference>
<evidence type="ECO:0000256" key="4">
    <source>
        <dbReference type="ARBA" id="ARBA00023163"/>
    </source>
</evidence>
<dbReference type="Gene3D" id="4.10.240.10">
    <property type="entry name" value="Zn(2)-C6 fungal-type DNA-binding domain"/>
    <property type="match status" value="1"/>
</dbReference>
<feature type="region of interest" description="Disordered" evidence="6">
    <location>
        <begin position="313"/>
        <end position="337"/>
    </location>
</feature>
<dbReference type="PROSITE" id="PS50048">
    <property type="entry name" value="ZN2_CY6_FUNGAL_2"/>
    <property type="match status" value="1"/>
</dbReference>
<protein>
    <recommendedName>
        <fullName evidence="7">Zn(2)-C6 fungal-type domain-containing protein</fullName>
    </recommendedName>
</protein>
<proteinExistence type="predicted"/>
<keyword evidence="3" id="KW-0238">DNA-binding</keyword>
<evidence type="ECO:0000256" key="2">
    <source>
        <dbReference type="ARBA" id="ARBA00023015"/>
    </source>
</evidence>
<keyword evidence="4" id="KW-0804">Transcription</keyword>
<organism evidence="8 9">
    <name type="scientific">Knufia peltigerae</name>
    <dbReference type="NCBI Taxonomy" id="1002370"/>
    <lineage>
        <taxon>Eukaryota</taxon>
        <taxon>Fungi</taxon>
        <taxon>Dikarya</taxon>
        <taxon>Ascomycota</taxon>
        <taxon>Pezizomycotina</taxon>
        <taxon>Eurotiomycetes</taxon>
        <taxon>Chaetothyriomycetidae</taxon>
        <taxon>Chaetothyriales</taxon>
        <taxon>Trichomeriaceae</taxon>
        <taxon>Knufia</taxon>
    </lineage>
</organism>
<evidence type="ECO:0000256" key="5">
    <source>
        <dbReference type="ARBA" id="ARBA00023242"/>
    </source>
</evidence>
<evidence type="ECO:0000259" key="7">
    <source>
        <dbReference type="PROSITE" id="PS50048"/>
    </source>
</evidence>
<dbReference type="CDD" id="cd00067">
    <property type="entry name" value="GAL4"/>
    <property type="match status" value="1"/>
</dbReference>